<dbReference type="Gene3D" id="3.40.50.1580">
    <property type="entry name" value="Nucleoside phosphorylase domain"/>
    <property type="match status" value="1"/>
</dbReference>
<evidence type="ECO:0000256" key="1">
    <source>
        <dbReference type="ARBA" id="ARBA00022676"/>
    </source>
</evidence>
<dbReference type="SUPFAM" id="SSF53167">
    <property type="entry name" value="Purine and uridine phosphorylases"/>
    <property type="match status" value="1"/>
</dbReference>
<dbReference type="GO" id="GO:0005829">
    <property type="term" value="C:cytosol"/>
    <property type="evidence" value="ECO:0007669"/>
    <property type="project" value="TreeGrafter"/>
</dbReference>
<name>A0A644X8D3_9ZZZZ</name>
<dbReference type="Pfam" id="PF01048">
    <property type="entry name" value="PNP_UDP_1"/>
    <property type="match status" value="1"/>
</dbReference>
<reference evidence="4" key="1">
    <citation type="submission" date="2019-08" db="EMBL/GenBank/DDBJ databases">
        <authorList>
            <person name="Kucharzyk K."/>
            <person name="Murdoch R.W."/>
            <person name="Higgins S."/>
            <person name="Loffler F."/>
        </authorList>
    </citation>
    <scope>NUCLEOTIDE SEQUENCE</scope>
</reference>
<proteinExistence type="inferred from homology"/>
<evidence type="ECO:0000256" key="2">
    <source>
        <dbReference type="ARBA" id="ARBA00022679"/>
    </source>
</evidence>
<gene>
    <name evidence="4" type="primary">mtnP_5</name>
    <name evidence="4" type="ORF">SDC9_58439</name>
</gene>
<keyword evidence="1 4" id="KW-0328">Glycosyltransferase</keyword>
<dbReference type="GO" id="GO:0017061">
    <property type="term" value="F:S-methyl-5-thioadenosine phosphorylase activity"/>
    <property type="evidence" value="ECO:0007669"/>
    <property type="project" value="UniProtKB-EC"/>
</dbReference>
<dbReference type="CDD" id="cd09010">
    <property type="entry name" value="MTAP_SsMTAPII_like_MTIP"/>
    <property type="match status" value="1"/>
</dbReference>
<dbReference type="PANTHER" id="PTHR42679">
    <property type="entry name" value="S-METHYL-5'-THIOADENOSINE PHOSPHORYLASE"/>
    <property type="match status" value="1"/>
</dbReference>
<dbReference type="PANTHER" id="PTHR42679:SF2">
    <property type="entry name" value="S-METHYL-5'-THIOADENOSINE PHOSPHORYLASE"/>
    <property type="match status" value="1"/>
</dbReference>
<dbReference type="InterPro" id="IPR000845">
    <property type="entry name" value="Nucleoside_phosphorylase_d"/>
</dbReference>
<protein>
    <submittedName>
        <fullName evidence="4">S-methyl-5'-thioadenosine phosphorylase</fullName>
        <ecNumber evidence="4">2.4.2.28</ecNumber>
    </submittedName>
</protein>
<dbReference type="InterPro" id="IPR035994">
    <property type="entry name" value="Nucleoside_phosphorylase_sf"/>
</dbReference>
<sequence>MANEPIGIIGGTGFYKLLENPRVFIHDNRYGRSSEIYEGKLEGVPVYFLPRHGPNHTVIVPRINYRANIWAFKELGVKKILATNCVGSANPDIRPGDLVVPSDFCDLTRRFPRSLYDDTTIAYHVDLNPAYCPNLRKTLIDAAKQVLPGRVHEEAVIFVDEGLRFETKFELQLFRKLGADLIGMTTLPEAVFAREAAICYAHICVPTGWCMGEMIEMDDFHEVLELGIQHFTETLRIAVQNIDYASDCPCVHALDSVPLDRSGHAQTGGW</sequence>
<dbReference type="EC" id="2.4.2.28" evidence="4"/>
<dbReference type="AlphaFoldDB" id="A0A644X8D3"/>
<dbReference type="InterPro" id="IPR010044">
    <property type="entry name" value="MTAP"/>
</dbReference>
<evidence type="ECO:0000313" key="4">
    <source>
        <dbReference type="EMBL" id="MPM12088.1"/>
    </source>
</evidence>
<comment type="caution">
    <text evidence="4">The sequence shown here is derived from an EMBL/GenBank/DDBJ whole genome shotgun (WGS) entry which is preliminary data.</text>
</comment>
<dbReference type="EMBL" id="VSSQ01001920">
    <property type="protein sequence ID" value="MPM12088.1"/>
    <property type="molecule type" value="Genomic_DNA"/>
</dbReference>
<dbReference type="HAMAP" id="MF_01963">
    <property type="entry name" value="MTAP"/>
    <property type="match status" value="1"/>
</dbReference>
<accession>A0A644X8D3</accession>
<feature type="domain" description="Nucleoside phosphorylase" evidence="3">
    <location>
        <begin position="5"/>
        <end position="235"/>
    </location>
</feature>
<dbReference type="GO" id="GO:0019509">
    <property type="term" value="P:L-methionine salvage from methylthioadenosine"/>
    <property type="evidence" value="ECO:0007669"/>
    <property type="project" value="TreeGrafter"/>
</dbReference>
<evidence type="ECO:0000259" key="3">
    <source>
        <dbReference type="Pfam" id="PF01048"/>
    </source>
</evidence>
<dbReference type="GO" id="GO:0009116">
    <property type="term" value="P:nucleoside metabolic process"/>
    <property type="evidence" value="ECO:0007669"/>
    <property type="project" value="InterPro"/>
</dbReference>
<organism evidence="4">
    <name type="scientific">bioreactor metagenome</name>
    <dbReference type="NCBI Taxonomy" id="1076179"/>
    <lineage>
        <taxon>unclassified sequences</taxon>
        <taxon>metagenomes</taxon>
        <taxon>ecological metagenomes</taxon>
    </lineage>
</organism>
<keyword evidence="2 4" id="KW-0808">Transferase</keyword>